<dbReference type="InterPro" id="IPR000719">
    <property type="entry name" value="Prot_kinase_dom"/>
</dbReference>
<dbReference type="InterPro" id="IPR051589">
    <property type="entry name" value="Sialate-O-sulfotransferase"/>
</dbReference>
<keyword evidence="1" id="KW-0677">Repeat</keyword>
<dbReference type="PROSITE" id="PS00108">
    <property type="entry name" value="PROTEIN_KINASE_ST"/>
    <property type="match status" value="1"/>
</dbReference>
<feature type="domain" description="WSC" evidence="3">
    <location>
        <begin position="49"/>
        <end position="147"/>
    </location>
</feature>
<comment type="caution">
    <text evidence="4">The sequence shown here is derived from an EMBL/GenBank/DDBJ whole genome shotgun (WGS) entry which is preliminary data.</text>
</comment>
<feature type="domain" description="WSC" evidence="3">
    <location>
        <begin position="167"/>
        <end position="263"/>
    </location>
</feature>
<sequence length="503" mass="54539">MPASPTPTSTGPVARSALVTEPTHVPVFVDSGTGLYPRAVEATVGSVSGYIYLGCYSDDASSRLVASASQEFAVINNPAECCAFCANLDTALSMCGVEFGSQCFCGSQLEATTLNSPAAASECSATCLGYNNLQCGGISRINVYSATVDIGVQTTVAATPTPAIVPGYRYLGCVSDSTARLLTRASTTGPVFMNPELCCNLCLNSDNGNVLCGVENADECYCDNLSATGSTLLASAADCSMPCAGHGDELCGGSYRINLYAATGPVKVDPATLGLPYDPETNVEDASLQLTVALPQTFLRNDAVFIKEFFDYCLGSETHRQRWFHEVRMLEFLARKHPHPNFVRYLGCRVIEVPGDTATEDVPGHAGQKRKRVQKRITGIVLEKAQYCMRDYDPDDDNWSRILDPAIFLKRLEAAVFYLHSVGLAHNDLKPGNVMVRADGQPVLIDFESCAPSHTELNTDGTPNWSMRILSYMSSFENDLYALRLFRERNGDKEARDKYFRGH</sequence>
<evidence type="ECO:0000259" key="3">
    <source>
        <dbReference type="PROSITE" id="PS51212"/>
    </source>
</evidence>
<dbReference type="InterPro" id="IPR002575">
    <property type="entry name" value="Aminoglycoside_PTrfase"/>
</dbReference>
<gene>
    <name evidence="4" type="ORF">SCUCBS95973_005071</name>
</gene>
<organism evidence="4 5">
    <name type="scientific">Sporothrix curviconia</name>
    <dbReference type="NCBI Taxonomy" id="1260050"/>
    <lineage>
        <taxon>Eukaryota</taxon>
        <taxon>Fungi</taxon>
        <taxon>Dikarya</taxon>
        <taxon>Ascomycota</taxon>
        <taxon>Pezizomycotina</taxon>
        <taxon>Sordariomycetes</taxon>
        <taxon>Sordariomycetidae</taxon>
        <taxon>Ophiostomatales</taxon>
        <taxon>Ophiostomataceae</taxon>
        <taxon>Sporothrix</taxon>
    </lineage>
</organism>
<feature type="domain" description="Protein kinase" evidence="2">
    <location>
        <begin position="277"/>
        <end position="503"/>
    </location>
</feature>
<dbReference type="Proteomes" id="UP001642405">
    <property type="component" value="Unassembled WGS sequence"/>
</dbReference>
<dbReference type="Pfam" id="PF01636">
    <property type="entry name" value="APH"/>
    <property type="match status" value="1"/>
</dbReference>
<dbReference type="Pfam" id="PF01822">
    <property type="entry name" value="WSC"/>
    <property type="match status" value="2"/>
</dbReference>
<dbReference type="InterPro" id="IPR002889">
    <property type="entry name" value="WSC_carb-bd"/>
</dbReference>
<evidence type="ECO:0000259" key="2">
    <source>
        <dbReference type="PROSITE" id="PS50011"/>
    </source>
</evidence>
<reference evidence="4 5" key="1">
    <citation type="submission" date="2024-01" db="EMBL/GenBank/DDBJ databases">
        <authorList>
            <person name="Allen C."/>
            <person name="Tagirdzhanova G."/>
        </authorList>
    </citation>
    <scope>NUCLEOTIDE SEQUENCE [LARGE SCALE GENOMIC DNA]</scope>
</reference>
<evidence type="ECO:0000313" key="4">
    <source>
        <dbReference type="EMBL" id="CAK7223123.1"/>
    </source>
</evidence>
<evidence type="ECO:0008006" key="6">
    <source>
        <dbReference type="Google" id="ProtNLM"/>
    </source>
</evidence>
<proteinExistence type="predicted"/>
<dbReference type="PANTHER" id="PTHR45964">
    <property type="entry name" value="WSCD FAMILY MEMBER CG9164"/>
    <property type="match status" value="1"/>
</dbReference>
<dbReference type="SUPFAM" id="SSF56112">
    <property type="entry name" value="Protein kinase-like (PK-like)"/>
    <property type="match status" value="1"/>
</dbReference>
<dbReference type="PROSITE" id="PS50011">
    <property type="entry name" value="PROTEIN_KINASE_DOM"/>
    <property type="match status" value="1"/>
</dbReference>
<dbReference type="SMART" id="SM00321">
    <property type="entry name" value="WSC"/>
    <property type="match status" value="2"/>
</dbReference>
<protein>
    <recommendedName>
        <fullName evidence="6">Protein kinase domain-containing protein</fullName>
    </recommendedName>
</protein>
<evidence type="ECO:0000256" key="1">
    <source>
        <dbReference type="ARBA" id="ARBA00022737"/>
    </source>
</evidence>
<dbReference type="PANTHER" id="PTHR45964:SF5">
    <property type="entry name" value="WSCD FAMILY MEMBER CG9164"/>
    <property type="match status" value="1"/>
</dbReference>
<accession>A0ABP0BTX9</accession>
<name>A0ABP0BTX9_9PEZI</name>
<dbReference type="EMBL" id="CAWUHB010000026">
    <property type="protein sequence ID" value="CAK7223123.1"/>
    <property type="molecule type" value="Genomic_DNA"/>
</dbReference>
<dbReference type="InterPro" id="IPR008271">
    <property type="entry name" value="Ser/Thr_kinase_AS"/>
</dbReference>
<dbReference type="InterPro" id="IPR011009">
    <property type="entry name" value="Kinase-like_dom_sf"/>
</dbReference>
<dbReference type="Gene3D" id="1.10.510.10">
    <property type="entry name" value="Transferase(Phosphotransferase) domain 1"/>
    <property type="match status" value="1"/>
</dbReference>
<dbReference type="PROSITE" id="PS51212">
    <property type="entry name" value="WSC"/>
    <property type="match status" value="2"/>
</dbReference>
<keyword evidence="5" id="KW-1185">Reference proteome</keyword>
<evidence type="ECO:0000313" key="5">
    <source>
        <dbReference type="Proteomes" id="UP001642405"/>
    </source>
</evidence>